<name>A0A0P6X0Z6_9CHLR</name>
<sequence>MKFDFGLVITAVAMLFFYLRLAMLRGRKRRLEREQALKAKKAGKGAKVALPDPNKPRYEIRSWVLVGIAVALMLVGLAARQATSFPQVMQDYWWVGTSLGAVLFSFCFK</sequence>
<feature type="transmembrane region" description="Helical" evidence="1">
    <location>
        <begin position="6"/>
        <end position="23"/>
    </location>
</feature>
<keyword evidence="1" id="KW-0812">Transmembrane</keyword>
<comment type="caution">
    <text evidence="2">The sequence shown here is derived from an EMBL/GenBank/DDBJ whole genome shotgun (WGS) entry which is preliminary data.</text>
</comment>
<organism evidence="2 3">
    <name type="scientific">Bellilinea caldifistulae</name>
    <dbReference type="NCBI Taxonomy" id="360411"/>
    <lineage>
        <taxon>Bacteria</taxon>
        <taxon>Bacillati</taxon>
        <taxon>Chloroflexota</taxon>
        <taxon>Anaerolineae</taxon>
        <taxon>Anaerolineales</taxon>
        <taxon>Anaerolineaceae</taxon>
        <taxon>Bellilinea</taxon>
    </lineage>
</organism>
<protein>
    <submittedName>
        <fullName evidence="2">Uncharacterized protein</fullName>
    </submittedName>
</protein>
<evidence type="ECO:0000256" key="1">
    <source>
        <dbReference type="SAM" id="Phobius"/>
    </source>
</evidence>
<dbReference type="OrthoDB" id="10001934at2"/>
<evidence type="ECO:0000313" key="2">
    <source>
        <dbReference type="EMBL" id="KPL75967.1"/>
    </source>
</evidence>
<evidence type="ECO:0000313" key="3">
    <source>
        <dbReference type="Proteomes" id="UP000050514"/>
    </source>
</evidence>
<keyword evidence="3" id="KW-1185">Reference proteome</keyword>
<gene>
    <name evidence="2" type="ORF">AC812_08385</name>
</gene>
<dbReference type="EMBL" id="LGHJ01000013">
    <property type="protein sequence ID" value="KPL75967.1"/>
    <property type="molecule type" value="Genomic_DNA"/>
</dbReference>
<feature type="transmembrane region" description="Helical" evidence="1">
    <location>
        <begin position="92"/>
        <end position="108"/>
    </location>
</feature>
<keyword evidence="1" id="KW-0472">Membrane</keyword>
<proteinExistence type="predicted"/>
<feature type="transmembrane region" description="Helical" evidence="1">
    <location>
        <begin position="63"/>
        <end position="80"/>
    </location>
</feature>
<reference evidence="2 3" key="1">
    <citation type="submission" date="2015-07" db="EMBL/GenBank/DDBJ databases">
        <title>Draft genome of Bellilinea caldifistulae DSM 17877.</title>
        <authorList>
            <person name="Hemp J."/>
            <person name="Ward L.M."/>
            <person name="Pace L.A."/>
            <person name="Fischer W.W."/>
        </authorList>
    </citation>
    <scope>NUCLEOTIDE SEQUENCE [LARGE SCALE GENOMIC DNA]</scope>
    <source>
        <strain evidence="2 3">GOMI-1</strain>
    </source>
</reference>
<accession>A0A0P6X0Z6</accession>
<dbReference type="Proteomes" id="UP000050514">
    <property type="component" value="Unassembled WGS sequence"/>
</dbReference>
<keyword evidence="1" id="KW-1133">Transmembrane helix</keyword>
<dbReference type="AlphaFoldDB" id="A0A0P6X0Z6"/>
<dbReference type="STRING" id="360411.AC812_08385"/>
<dbReference type="RefSeq" id="WP_061918430.1">
    <property type="nucleotide sequence ID" value="NZ_DF967971.1"/>
</dbReference>